<dbReference type="VEuPathDB" id="AmoebaDB:EHI7A_056100"/>
<feature type="coiled-coil region" evidence="1">
    <location>
        <begin position="59"/>
        <end position="86"/>
    </location>
</feature>
<organism evidence="2 3">
    <name type="scientific">Entamoeba histolytica</name>
    <dbReference type="NCBI Taxonomy" id="5759"/>
    <lineage>
        <taxon>Eukaryota</taxon>
        <taxon>Amoebozoa</taxon>
        <taxon>Evosea</taxon>
        <taxon>Archamoebae</taxon>
        <taxon>Mastigamoebida</taxon>
        <taxon>Entamoebidae</taxon>
        <taxon>Entamoeba</taxon>
    </lineage>
</organism>
<dbReference type="AlphaFoldDB" id="A0A5K1UVC8"/>
<reference evidence="2 3" key="1">
    <citation type="submission" date="2016-05" db="EMBL/GenBank/DDBJ databases">
        <title>First whole genome sequencing of Entamoeba histolytica HM1:IMSS-clone-6.</title>
        <authorList>
            <person name="Mukherjee Avik.K."/>
            <person name="Izumyama S."/>
            <person name="Nakada-Tsukui K."/>
            <person name="Nozaki T."/>
        </authorList>
    </citation>
    <scope>NUCLEOTIDE SEQUENCE [LARGE SCALE GENOMIC DNA]</scope>
    <source>
        <strain evidence="2 3">HM1:IMSS clone 6</strain>
    </source>
</reference>
<proteinExistence type="predicted"/>
<dbReference type="VEuPathDB" id="AmoebaDB:KM1_107100"/>
<dbReference type="VEuPathDB" id="AmoebaDB:EHI_140480"/>
<sequence>MILLLIISVAYSIDTQKYWEEQIKQNYPQIHYSATKVGQVSKPNISQYQIFQQRMRMLEESSKKEIQELKKRKKEIRRRILQARKNYNSWVIEQQQKMLMAYKQGKEKIYKQDEEIRKSKLKEMNNQFKLWKKQFEEKKIEFEKRFEREVESIKKEKNERAKIISQIMVEREQLNDLLKKQETHYY</sequence>
<dbReference type="EMBL" id="BDEQ01000001">
    <property type="protein sequence ID" value="GAT95922.1"/>
    <property type="molecule type" value="Genomic_DNA"/>
</dbReference>
<comment type="caution">
    <text evidence="2">The sequence shown here is derived from an EMBL/GenBank/DDBJ whole genome shotgun (WGS) entry which is preliminary data.</text>
</comment>
<evidence type="ECO:0000313" key="2">
    <source>
        <dbReference type="EMBL" id="GAT95922.1"/>
    </source>
</evidence>
<dbReference type="OMA" id="YPQVHYS"/>
<dbReference type="VEuPathDB" id="AmoebaDB:EHI5A_085220"/>
<accession>A0A5K1UVC8</accession>
<evidence type="ECO:0000256" key="1">
    <source>
        <dbReference type="SAM" id="Coils"/>
    </source>
</evidence>
<gene>
    <name evidence="2" type="ORF">CL6EHI_140480</name>
</gene>
<evidence type="ECO:0000313" key="3">
    <source>
        <dbReference type="Proteomes" id="UP000078387"/>
    </source>
</evidence>
<protein>
    <submittedName>
        <fullName evidence="2">Uncharacterized protein</fullName>
    </submittedName>
</protein>
<dbReference type="Proteomes" id="UP000078387">
    <property type="component" value="Unassembled WGS sequence"/>
</dbReference>
<keyword evidence="1" id="KW-0175">Coiled coil</keyword>
<name>A0A5K1UVC8_ENTHI</name>